<comment type="caution">
    <text evidence="2">The sequence shown here is derived from an EMBL/GenBank/DDBJ whole genome shotgun (WGS) entry which is preliminary data.</text>
</comment>
<evidence type="ECO:0000313" key="3">
    <source>
        <dbReference type="Proteomes" id="UP001265550"/>
    </source>
</evidence>
<feature type="region of interest" description="Disordered" evidence="1">
    <location>
        <begin position="43"/>
        <end position="68"/>
    </location>
</feature>
<keyword evidence="3" id="KW-1185">Reference proteome</keyword>
<dbReference type="EMBL" id="JAVDWE010000003">
    <property type="protein sequence ID" value="MDR7093840.1"/>
    <property type="molecule type" value="Genomic_DNA"/>
</dbReference>
<sequence>MGVKAGVGVMVSSLFAMDMSIAQFNLDGLTKDLGKVTKQVEQALGGQTRRQVPPNNSPAPAEDKCRSGNDLRDSALVGVGVGGVAGGLLGKDAKGVATGAVVGGLVGAAVGHAASEQRKKYCSESDFLDSEIAATQVTLSDREKKLRASEQQLVAARSDIARLEKERAWNESTRKKAMQQAGTIESSIKANDAELAKFRNEIEYLDSVISTSKPANPQNAAEVAALENRKKDLTAKKTELSNTHARLLNVNDGLNVEKERIHALVKARETRQS</sequence>
<dbReference type="RefSeq" id="WP_204732294.1">
    <property type="nucleotide sequence ID" value="NZ_JAVDWE010000003.1"/>
</dbReference>
<name>A0ABU1V8U0_9BURK</name>
<evidence type="ECO:0000313" key="2">
    <source>
        <dbReference type="EMBL" id="MDR7093840.1"/>
    </source>
</evidence>
<evidence type="ECO:0000256" key="1">
    <source>
        <dbReference type="SAM" id="MobiDB-lite"/>
    </source>
</evidence>
<accession>A0ABU1V8U0</accession>
<gene>
    <name evidence="2" type="ORF">J2X09_001572</name>
</gene>
<organism evidence="2 3">
    <name type="scientific">Hydrogenophaga laconesensis</name>
    <dbReference type="NCBI Taxonomy" id="1805971"/>
    <lineage>
        <taxon>Bacteria</taxon>
        <taxon>Pseudomonadati</taxon>
        <taxon>Pseudomonadota</taxon>
        <taxon>Betaproteobacteria</taxon>
        <taxon>Burkholderiales</taxon>
        <taxon>Comamonadaceae</taxon>
        <taxon>Hydrogenophaga</taxon>
    </lineage>
</organism>
<dbReference type="Proteomes" id="UP001265550">
    <property type="component" value="Unassembled WGS sequence"/>
</dbReference>
<protein>
    <recommendedName>
        <fullName evidence="4">Glycine zipper 2TM domain-containing protein</fullName>
    </recommendedName>
</protein>
<proteinExistence type="predicted"/>
<evidence type="ECO:0008006" key="4">
    <source>
        <dbReference type="Google" id="ProtNLM"/>
    </source>
</evidence>
<reference evidence="2 3" key="1">
    <citation type="submission" date="2023-07" db="EMBL/GenBank/DDBJ databases">
        <title>Sorghum-associated microbial communities from plants grown in Nebraska, USA.</title>
        <authorList>
            <person name="Schachtman D."/>
        </authorList>
    </citation>
    <scope>NUCLEOTIDE SEQUENCE [LARGE SCALE GENOMIC DNA]</scope>
    <source>
        <strain evidence="2 3">BE240</strain>
    </source>
</reference>